<evidence type="ECO:0000256" key="8">
    <source>
        <dbReference type="ARBA" id="ARBA00022989"/>
    </source>
</evidence>
<evidence type="ECO:0000256" key="3">
    <source>
        <dbReference type="ARBA" id="ARBA00011291"/>
    </source>
</evidence>
<protein>
    <recommendedName>
        <fullName evidence="12">ATP synthase complex subunit 8</fullName>
    </recommendedName>
</protein>
<dbReference type="AlphaFoldDB" id="A0A7D6JVN7"/>
<accession>A0A7D6JVN7</accession>
<evidence type="ECO:0000256" key="10">
    <source>
        <dbReference type="ARBA" id="ARBA00023128"/>
    </source>
</evidence>
<dbReference type="CTD" id="4509"/>
<name>A0A7D6JVN7_9INSE</name>
<dbReference type="GO" id="GO:0015986">
    <property type="term" value="P:proton motive force-driven ATP synthesis"/>
    <property type="evidence" value="ECO:0007669"/>
    <property type="project" value="InterPro"/>
</dbReference>
<dbReference type="GO" id="GO:0031966">
    <property type="term" value="C:mitochondrial membrane"/>
    <property type="evidence" value="ECO:0007669"/>
    <property type="project" value="UniProtKB-SubCell"/>
</dbReference>
<evidence type="ECO:0000256" key="1">
    <source>
        <dbReference type="ARBA" id="ARBA00004304"/>
    </source>
</evidence>
<keyword evidence="6 12" id="KW-0812">Transmembrane</keyword>
<keyword evidence="5 12" id="KW-0138">CF(0)</keyword>
<geneLocation type="mitochondrion" evidence="14"/>
<dbReference type="GO" id="GO:0045259">
    <property type="term" value="C:proton-transporting ATP synthase complex"/>
    <property type="evidence" value="ECO:0007669"/>
    <property type="project" value="UniProtKB-KW"/>
</dbReference>
<reference evidence="14" key="1">
    <citation type="journal article" date="2020" name="PeerJ">
        <title>Six complete mitochondrial genomes of mayflies from three genera of Ephemerellidae (Insecta: Ephemeroptera) with inversion and translocation of trnI rearrangement and their phylogenetic relationships.</title>
        <authorList>
            <person name="Xu X.D."/>
            <person name="Jia Y.Y."/>
            <person name="Cao S.S."/>
            <person name="Zhang Z.Y."/>
            <person name="Storey K.B."/>
            <person name="Yu D.N."/>
            <person name="Zhang J.Y."/>
        </authorList>
    </citation>
    <scope>NUCLEOTIDE SEQUENCE</scope>
</reference>
<keyword evidence="8 13" id="KW-1133">Transmembrane helix</keyword>
<evidence type="ECO:0000256" key="5">
    <source>
        <dbReference type="ARBA" id="ARBA00022547"/>
    </source>
</evidence>
<keyword evidence="11 13" id="KW-0472">Membrane</keyword>
<keyword evidence="9 12" id="KW-0406">Ion transport</keyword>
<organism evidence="14">
    <name type="scientific">Serratella zapekinae</name>
    <dbReference type="NCBI Taxonomy" id="2748051"/>
    <lineage>
        <taxon>Eukaryota</taxon>
        <taxon>Metazoa</taxon>
        <taxon>Ecdysozoa</taxon>
        <taxon>Arthropoda</taxon>
        <taxon>Hexapoda</taxon>
        <taxon>Insecta</taxon>
        <taxon>Pterygota</taxon>
        <taxon>Palaeoptera</taxon>
        <taxon>Ephemeroptera</taxon>
        <taxon>Pannota</taxon>
        <taxon>Ephemerellidae</taxon>
        <taxon>Serratella</taxon>
    </lineage>
</organism>
<dbReference type="RefSeq" id="YP_009918096.1">
    <property type="nucleotide sequence ID" value="NC_050282.1"/>
</dbReference>
<gene>
    <name evidence="14" type="primary">ATP8</name>
</gene>
<reference evidence="14" key="2">
    <citation type="submission" date="2020-04" db="EMBL/GenBank/DDBJ databases">
        <authorList>
            <person name="Xu X."/>
        </authorList>
    </citation>
    <scope>NUCLEOTIDE SEQUENCE</scope>
</reference>
<evidence type="ECO:0000256" key="2">
    <source>
        <dbReference type="ARBA" id="ARBA00008892"/>
    </source>
</evidence>
<evidence type="ECO:0000256" key="7">
    <source>
        <dbReference type="ARBA" id="ARBA00022781"/>
    </source>
</evidence>
<keyword evidence="10 12" id="KW-0496">Mitochondrion</keyword>
<feature type="transmembrane region" description="Helical" evidence="13">
    <location>
        <begin position="7"/>
        <end position="30"/>
    </location>
</feature>
<dbReference type="Pfam" id="PF00895">
    <property type="entry name" value="ATP-synt_8"/>
    <property type="match status" value="1"/>
</dbReference>
<evidence type="ECO:0000256" key="4">
    <source>
        <dbReference type="ARBA" id="ARBA00022448"/>
    </source>
</evidence>
<comment type="subcellular location">
    <subcellularLocation>
        <location evidence="1 12">Mitochondrion membrane</location>
        <topology evidence="1 12">Single-pass membrane protein</topology>
    </subcellularLocation>
</comment>
<proteinExistence type="inferred from homology"/>
<keyword evidence="7 12" id="KW-0375">Hydrogen ion transport</keyword>
<dbReference type="GeneID" id="58901351"/>
<dbReference type="GO" id="GO:0015078">
    <property type="term" value="F:proton transmembrane transporter activity"/>
    <property type="evidence" value="ECO:0007669"/>
    <property type="project" value="InterPro"/>
</dbReference>
<dbReference type="InterPro" id="IPR001421">
    <property type="entry name" value="ATP8_metazoa"/>
</dbReference>
<sequence>MPQMAPLSWLLLFFFFGGIFMLFNIFNYFVYPTTTPESSLGTTGQSISMNWKW</sequence>
<dbReference type="EMBL" id="MT274130">
    <property type="protein sequence ID" value="QLP88998.1"/>
    <property type="molecule type" value="Genomic_DNA"/>
</dbReference>
<evidence type="ECO:0000313" key="14">
    <source>
        <dbReference type="EMBL" id="QLP88998.1"/>
    </source>
</evidence>
<evidence type="ECO:0000256" key="12">
    <source>
        <dbReference type="RuleBase" id="RU003661"/>
    </source>
</evidence>
<comment type="subunit">
    <text evidence="3">F-type ATPases have 2 components, CF(1) - the catalytic core - and CF(0) - the membrane proton channel.</text>
</comment>
<comment type="similarity">
    <text evidence="2 12">Belongs to the ATPase protein 8 family.</text>
</comment>
<evidence type="ECO:0000256" key="6">
    <source>
        <dbReference type="ARBA" id="ARBA00022692"/>
    </source>
</evidence>
<keyword evidence="4 12" id="KW-0813">Transport</keyword>
<evidence type="ECO:0000256" key="13">
    <source>
        <dbReference type="SAM" id="Phobius"/>
    </source>
</evidence>
<evidence type="ECO:0000256" key="11">
    <source>
        <dbReference type="ARBA" id="ARBA00023136"/>
    </source>
</evidence>
<evidence type="ECO:0000256" key="9">
    <source>
        <dbReference type="ARBA" id="ARBA00023065"/>
    </source>
</evidence>